<dbReference type="EMBL" id="CP000655">
    <property type="protein sequence ID" value="ABP34597.1"/>
    <property type="molecule type" value="Genomic_DNA"/>
</dbReference>
<dbReference type="Gene3D" id="2.60.120.560">
    <property type="entry name" value="Exo-inulinase, domain 1"/>
    <property type="match status" value="1"/>
</dbReference>
<evidence type="ECO:0000313" key="3">
    <source>
        <dbReference type="EMBL" id="ABP34597.1"/>
    </source>
</evidence>
<dbReference type="AlphaFoldDB" id="A4SYN3"/>
<dbReference type="Pfam" id="PF06439">
    <property type="entry name" value="3keto-disac_hyd"/>
    <property type="match status" value="1"/>
</dbReference>
<sequence>MLYTYFHNSAPMLKNTSFFKSRIAYCYLIGVMACSPLFVYAQAIITTLGTPIPLFNGADLGAFDHNKDRNGNANWLIINNEIQATQGHSLLVSRLSLPDFQLDFDYWASDSTQATVFFRCANPDAVNADTAYEVTLVNQSKDVGASSILLLNKVKQSKVANQWNHIRISAIGTDLSVTLNGVTHHVRDTRFSNGPLAINYISGELRVKNIFLTIPGRW</sequence>
<organism evidence="3 4">
    <name type="scientific">Polynucleobacter asymbioticus (strain DSM 18221 / CIP 109841 / QLW-P1DMWA-1)</name>
    <name type="common">Polynucleobacter necessarius subsp. asymbioticus</name>
    <dbReference type="NCBI Taxonomy" id="312153"/>
    <lineage>
        <taxon>Bacteria</taxon>
        <taxon>Pseudomonadati</taxon>
        <taxon>Pseudomonadota</taxon>
        <taxon>Betaproteobacteria</taxon>
        <taxon>Burkholderiales</taxon>
        <taxon>Burkholderiaceae</taxon>
        <taxon>Polynucleobacter</taxon>
    </lineage>
</organism>
<evidence type="ECO:0000259" key="2">
    <source>
        <dbReference type="Pfam" id="PF06439"/>
    </source>
</evidence>
<keyword evidence="4" id="KW-1185">Reference proteome</keyword>
<keyword evidence="1" id="KW-0472">Membrane</keyword>
<keyword evidence="1" id="KW-0812">Transmembrane</keyword>
<proteinExistence type="predicted"/>
<evidence type="ECO:0000313" key="4">
    <source>
        <dbReference type="Proteomes" id="UP000000231"/>
    </source>
</evidence>
<feature type="transmembrane region" description="Helical" evidence="1">
    <location>
        <begin position="24"/>
        <end position="45"/>
    </location>
</feature>
<feature type="domain" description="3-keto-alpha-glucoside-1,2-lyase/3-keto-2-hydroxy-glucal hydratase" evidence="2">
    <location>
        <begin position="51"/>
        <end position="212"/>
    </location>
</feature>
<dbReference type="HOGENOM" id="CLU_1265986_0_0_4"/>
<reference evidence="3 4" key="1">
    <citation type="journal article" date="2012" name="Stand. Genomic Sci.">
        <title>Complete genome sequence of Polynucleobacter necessarius subsp. asymbioticus type strain (QLW-P1DMWA-1(T)).</title>
        <authorList>
            <person name="Meincke L."/>
            <person name="Copeland A."/>
            <person name="Lapidus A."/>
            <person name="Lucas S."/>
            <person name="Berry K.W."/>
            <person name="Del Rio T.G."/>
            <person name="Hammon N."/>
            <person name="Dalin E."/>
            <person name="Tice H."/>
            <person name="Pitluck S."/>
            <person name="Richardson P."/>
            <person name="Bruce D."/>
            <person name="Goodwin L."/>
            <person name="Han C."/>
            <person name="Tapia R."/>
            <person name="Detter J.C."/>
            <person name="Schmutz J."/>
            <person name="Brettin T."/>
            <person name="Larimer F."/>
            <person name="Land M."/>
            <person name="Hauser L."/>
            <person name="Kyrpides N.C."/>
            <person name="Ivanova N."/>
            <person name="Goker M."/>
            <person name="Woyke T."/>
            <person name="Wu Q.L."/>
            <person name="Pockl M."/>
            <person name="Hahn M.W."/>
            <person name="Klenk H.P."/>
        </authorList>
    </citation>
    <scope>NUCLEOTIDE SEQUENCE [LARGE SCALE GENOMIC DNA]</scope>
    <source>
        <strain evidence="4">DSM 18221 / CIP 109841 / QLW-P1DMWA-1</strain>
    </source>
</reference>
<dbReference type="KEGG" id="pnu:Pnuc_1383"/>
<name>A4SYN3_POLAQ</name>
<keyword evidence="1" id="KW-1133">Transmembrane helix</keyword>
<dbReference type="GO" id="GO:0016787">
    <property type="term" value="F:hydrolase activity"/>
    <property type="evidence" value="ECO:0007669"/>
    <property type="project" value="InterPro"/>
</dbReference>
<gene>
    <name evidence="3" type="ordered locus">Pnuc_1383</name>
</gene>
<dbReference type="InterPro" id="IPR010496">
    <property type="entry name" value="AL/BT2_dom"/>
</dbReference>
<protein>
    <recommendedName>
        <fullName evidence="2">3-keto-alpha-glucoside-1,2-lyase/3-keto-2-hydroxy-glucal hydratase domain-containing protein</fullName>
    </recommendedName>
</protein>
<evidence type="ECO:0000256" key="1">
    <source>
        <dbReference type="SAM" id="Phobius"/>
    </source>
</evidence>
<accession>A4SYN3</accession>
<dbReference type="Proteomes" id="UP000000231">
    <property type="component" value="Chromosome"/>
</dbReference>